<dbReference type="AlphaFoldDB" id="A0A9I9CZ02"/>
<dbReference type="EnsemblPlants" id="MELO3C010767.2.1">
    <property type="protein sequence ID" value="MELO3C010767.2.1"/>
    <property type="gene ID" value="MELO3C010767.2"/>
</dbReference>
<sequence>MSLFSLIFLLLPSCLSSSPVSAVGKETPVKELAAPAGCKEAPIEVANSHVNSYRAHLYGR</sequence>
<name>A0A9I9CZ02_CUCME</name>
<accession>A0A9I9CZ02</accession>
<keyword evidence="1" id="KW-0732">Signal</keyword>
<evidence type="ECO:0000313" key="2">
    <source>
        <dbReference type="EnsemblPlants" id="MELO3C010767.2.1"/>
    </source>
</evidence>
<dbReference type="Gramene" id="MELO3C010767.2.1">
    <property type="protein sequence ID" value="MELO3C010767.2.1"/>
    <property type="gene ID" value="MELO3C010767.2"/>
</dbReference>
<reference evidence="2" key="1">
    <citation type="submission" date="2023-03" db="UniProtKB">
        <authorList>
            <consortium name="EnsemblPlants"/>
        </authorList>
    </citation>
    <scope>IDENTIFICATION</scope>
</reference>
<proteinExistence type="predicted"/>
<evidence type="ECO:0000256" key="1">
    <source>
        <dbReference type="SAM" id="SignalP"/>
    </source>
</evidence>
<feature type="signal peptide" evidence="1">
    <location>
        <begin position="1"/>
        <end position="17"/>
    </location>
</feature>
<feature type="chain" id="PRO_5039892239" evidence="1">
    <location>
        <begin position="18"/>
        <end position="60"/>
    </location>
</feature>
<organism evidence="2">
    <name type="scientific">Cucumis melo</name>
    <name type="common">Muskmelon</name>
    <dbReference type="NCBI Taxonomy" id="3656"/>
    <lineage>
        <taxon>Eukaryota</taxon>
        <taxon>Viridiplantae</taxon>
        <taxon>Streptophyta</taxon>
        <taxon>Embryophyta</taxon>
        <taxon>Tracheophyta</taxon>
        <taxon>Spermatophyta</taxon>
        <taxon>Magnoliopsida</taxon>
        <taxon>eudicotyledons</taxon>
        <taxon>Gunneridae</taxon>
        <taxon>Pentapetalae</taxon>
        <taxon>rosids</taxon>
        <taxon>fabids</taxon>
        <taxon>Cucurbitales</taxon>
        <taxon>Cucurbitaceae</taxon>
        <taxon>Benincaseae</taxon>
        <taxon>Cucumis</taxon>
    </lineage>
</organism>
<protein>
    <submittedName>
        <fullName evidence="2">Uncharacterized protein</fullName>
    </submittedName>
</protein>